<dbReference type="EMBL" id="CAJVQC010002141">
    <property type="protein sequence ID" value="CAG8506577.1"/>
    <property type="molecule type" value="Genomic_DNA"/>
</dbReference>
<name>A0ACA9L212_9GLOM</name>
<keyword evidence="2" id="KW-1185">Reference proteome</keyword>
<gene>
    <name evidence="1" type="ORF">RPERSI_LOCUS2065</name>
</gene>
<sequence>MLTAVLKPKTKKAINKPSRKGKKAWRKNVDITEVEEALEKIRDEERTLG</sequence>
<proteinExistence type="predicted"/>
<organism evidence="1 2">
    <name type="scientific">Racocetra persica</name>
    <dbReference type="NCBI Taxonomy" id="160502"/>
    <lineage>
        <taxon>Eukaryota</taxon>
        <taxon>Fungi</taxon>
        <taxon>Fungi incertae sedis</taxon>
        <taxon>Mucoromycota</taxon>
        <taxon>Glomeromycotina</taxon>
        <taxon>Glomeromycetes</taxon>
        <taxon>Diversisporales</taxon>
        <taxon>Gigasporaceae</taxon>
        <taxon>Racocetra</taxon>
    </lineage>
</organism>
<evidence type="ECO:0000313" key="1">
    <source>
        <dbReference type="EMBL" id="CAG8506577.1"/>
    </source>
</evidence>
<reference evidence="1" key="1">
    <citation type="submission" date="2021-06" db="EMBL/GenBank/DDBJ databases">
        <authorList>
            <person name="Kallberg Y."/>
            <person name="Tangrot J."/>
            <person name="Rosling A."/>
        </authorList>
    </citation>
    <scope>NUCLEOTIDE SEQUENCE</scope>
    <source>
        <strain evidence="1">MA461A</strain>
    </source>
</reference>
<dbReference type="Proteomes" id="UP000789920">
    <property type="component" value="Unassembled WGS sequence"/>
</dbReference>
<evidence type="ECO:0000313" key="2">
    <source>
        <dbReference type="Proteomes" id="UP000789920"/>
    </source>
</evidence>
<protein>
    <submittedName>
        <fullName evidence="1">9966_t:CDS:1</fullName>
    </submittedName>
</protein>
<comment type="caution">
    <text evidence="1">The sequence shown here is derived from an EMBL/GenBank/DDBJ whole genome shotgun (WGS) entry which is preliminary data.</text>
</comment>
<feature type="non-terminal residue" evidence="1">
    <location>
        <position position="49"/>
    </location>
</feature>
<accession>A0ACA9L212</accession>